<sequence>MSSQKRKIDISQMVSPFLVLYILHGTQMGEGVLTFTRRIAKVAGYDAWIGILLTWLLTTIIIVIVWKIVPDGQDLIDIHHSIFGKRFGNLLSLLFGVHLLSLSFYVMRSYIEVIQVWYFQDLSIGWFSLFLYILILYLVLGGFRTVVGFIFFSFWIPLVLSFSILIAFQHGHMENLLPIMNTSYWNIVKSVEPMATGYLGIELILMFAPFIHKFHKGLKWAVSANGLTTLIYLLVALSNFVYFNQEQIQLLAWPSLHVWKIISFPLIERFEYVGISLHFIVIIATSCIYFWGSVQCYYRISKVSFRGISIFLAIIGFISMFLVKDYLMIEQLSNIISKIGFCLLFIYIPFLYILKLIKSGVTKSHETI</sequence>
<evidence type="ECO:0000256" key="7">
    <source>
        <dbReference type="ARBA" id="ARBA00023136"/>
    </source>
</evidence>
<feature type="transmembrane region" description="Helical" evidence="8">
    <location>
        <begin position="335"/>
        <end position="354"/>
    </location>
</feature>
<dbReference type="GO" id="GO:0009847">
    <property type="term" value="P:spore germination"/>
    <property type="evidence" value="ECO:0007669"/>
    <property type="project" value="InterPro"/>
</dbReference>
<proteinExistence type="inferred from homology"/>
<organism evidence="9 10">
    <name type="scientific">Gracilibacillus dipsosauri</name>
    <dbReference type="NCBI Taxonomy" id="178340"/>
    <lineage>
        <taxon>Bacteria</taxon>
        <taxon>Bacillati</taxon>
        <taxon>Bacillota</taxon>
        <taxon>Bacilli</taxon>
        <taxon>Bacillales</taxon>
        <taxon>Bacillaceae</taxon>
        <taxon>Gracilibacillus</taxon>
    </lineage>
</organism>
<evidence type="ECO:0000256" key="3">
    <source>
        <dbReference type="ARBA" id="ARBA00022448"/>
    </source>
</evidence>
<feature type="transmembrane region" description="Helical" evidence="8">
    <location>
        <begin position="303"/>
        <end position="323"/>
    </location>
</feature>
<accession>A0A317L2G2</accession>
<keyword evidence="3" id="KW-0813">Transport</keyword>
<dbReference type="PANTHER" id="PTHR34975">
    <property type="entry name" value="SPORE GERMINATION PROTEIN A2"/>
    <property type="match status" value="1"/>
</dbReference>
<keyword evidence="10" id="KW-1185">Reference proteome</keyword>
<comment type="subcellular location">
    <subcellularLocation>
        <location evidence="1">Membrane</location>
        <topology evidence="1">Multi-pass membrane protein</topology>
    </subcellularLocation>
</comment>
<dbReference type="Proteomes" id="UP000245624">
    <property type="component" value="Unassembled WGS sequence"/>
</dbReference>
<keyword evidence="6 8" id="KW-1133">Transmembrane helix</keyword>
<name>A0A317L2G2_9BACI</name>
<dbReference type="RefSeq" id="WP_109983491.1">
    <property type="nucleotide sequence ID" value="NZ_QGTD01000005.1"/>
</dbReference>
<reference evidence="9 10" key="1">
    <citation type="submission" date="2018-05" db="EMBL/GenBank/DDBJ databases">
        <title>Genomic analysis of Gracilibacillus dipsosauri DD1 reveals novel features of a salt-tolerant amylase.</title>
        <authorList>
            <person name="Deutch C.E."/>
            <person name="Yang S."/>
        </authorList>
    </citation>
    <scope>NUCLEOTIDE SEQUENCE [LARGE SCALE GENOMIC DNA]</scope>
    <source>
        <strain evidence="9 10">DD1</strain>
    </source>
</reference>
<feature type="transmembrane region" description="Helical" evidence="8">
    <location>
        <begin position="146"/>
        <end position="168"/>
    </location>
</feature>
<comment type="similarity">
    <text evidence="2">Belongs to the amino acid-polyamine-organocation (APC) superfamily. Spore germination protein (SGP) (TC 2.A.3.9) family.</text>
</comment>
<evidence type="ECO:0000256" key="5">
    <source>
        <dbReference type="ARBA" id="ARBA00022692"/>
    </source>
</evidence>
<dbReference type="Pfam" id="PF03845">
    <property type="entry name" value="Spore_permease"/>
    <property type="match status" value="1"/>
</dbReference>
<dbReference type="OrthoDB" id="2380240at2"/>
<dbReference type="EMBL" id="QGTD01000005">
    <property type="protein sequence ID" value="PWU69200.1"/>
    <property type="molecule type" value="Genomic_DNA"/>
</dbReference>
<evidence type="ECO:0000256" key="1">
    <source>
        <dbReference type="ARBA" id="ARBA00004141"/>
    </source>
</evidence>
<dbReference type="PANTHER" id="PTHR34975:SF2">
    <property type="entry name" value="SPORE GERMINATION PROTEIN A2"/>
    <property type="match status" value="1"/>
</dbReference>
<comment type="caution">
    <text evidence="9">The sequence shown here is derived from an EMBL/GenBank/DDBJ whole genome shotgun (WGS) entry which is preliminary data.</text>
</comment>
<feature type="transmembrane region" description="Helical" evidence="8">
    <location>
        <begin position="117"/>
        <end position="139"/>
    </location>
</feature>
<evidence type="ECO:0000256" key="2">
    <source>
        <dbReference type="ARBA" id="ARBA00007998"/>
    </source>
</evidence>
<dbReference type="GO" id="GO:0016020">
    <property type="term" value="C:membrane"/>
    <property type="evidence" value="ECO:0007669"/>
    <property type="project" value="UniProtKB-SubCell"/>
</dbReference>
<feature type="transmembrane region" description="Helical" evidence="8">
    <location>
        <begin position="272"/>
        <end position="291"/>
    </location>
</feature>
<evidence type="ECO:0000313" key="10">
    <source>
        <dbReference type="Proteomes" id="UP000245624"/>
    </source>
</evidence>
<dbReference type="InterPro" id="IPR004761">
    <property type="entry name" value="Spore_GerAB"/>
</dbReference>
<evidence type="ECO:0000256" key="4">
    <source>
        <dbReference type="ARBA" id="ARBA00022544"/>
    </source>
</evidence>
<keyword evidence="5 8" id="KW-0812">Transmembrane</keyword>
<keyword evidence="7 8" id="KW-0472">Membrane</keyword>
<dbReference type="AlphaFoldDB" id="A0A317L2G2"/>
<evidence type="ECO:0000313" key="9">
    <source>
        <dbReference type="EMBL" id="PWU69200.1"/>
    </source>
</evidence>
<evidence type="ECO:0000256" key="8">
    <source>
        <dbReference type="SAM" id="Phobius"/>
    </source>
</evidence>
<evidence type="ECO:0000256" key="6">
    <source>
        <dbReference type="ARBA" id="ARBA00022989"/>
    </source>
</evidence>
<feature type="transmembrane region" description="Helical" evidence="8">
    <location>
        <begin position="195"/>
        <end position="212"/>
    </location>
</feature>
<feature type="transmembrane region" description="Helical" evidence="8">
    <location>
        <begin position="90"/>
        <end position="111"/>
    </location>
</feature>
<feature type="transmembrane region" description="Helical" evidence="8">
    <location>
        <begin position="224"/>
        <end position="243"/>
    </location>
</feature>
<feature type="transmembrane region" description="Helical" evidence="8">
    <location>
        <begin position="47"/>
        <end position="69"/>
    </location>
</feature>
<gene>
    <name evidence="9" type="ORF">DLJ74_04215</name>
</gene>
<keyword evidence="4" id="KW-0309">Germination</keyword>
<protein>
    <submittedName>
        <fullName evidence="9">Spore gernimation protein GerB</fullName>
    </submittedName>
</protein>